<keyword evidence="3" id="KW-1185">Reference proteome</keyword>
<sequence>MGKWFSMCAAREWYLRWYFSVSGLQSTTTDLGDGTIMHCWVPKSPAESKPNLLLIHGMGANAMWQFSEFLSPLIGHFNLYIPDLVFYGRSWTTRPERTDTFQAQCVAAVMAAQGVRRMHVAGISYGGFVGYCLAAQFKEMVERVVLCCTGVCMEEKDMDEGLFPMATVEEAASVLLPQTVAKARDLLRLTFYNPPRLVPRFFLNDFIKVLR</sequence>
<dbReference type="InterPro" id="IPR052370">
    <property type="entry name" value="Meta-cleavage_hydrolase"/>
</dbReference>
<feature type="domain" description="AB hydrolase-1" evidence="1">
    <location>
        <begin position="50"/>
        <end position="159"/>
    </location>
</feature>
<dbReference type="PANTHER" id="PTHR43139:SF59">
    <property type="entry name" value="ALPHA_BETA-HYDROLASES SUPERFAMILY PROTEIN"/>
    <property type="match status" value="1"/>
</dbReference>
<comment type="caution">
    <text evidence="2">The sequence shown here is derived from an EMBL/GenBank/DDBJ whole genome shotgun (WGS) entry which is preliminary data.</text>
</comment>
<dbReference type="InterPro" id="IPR000073">
    <property type="entry name" value="AB_hydrolase_1"/>
</dbReference>
<protein>
    <recommendedName>
        <fullName evidence="1">AB hydrolase-1 domain-containing protein</fullName>
    </recommendedName>
</protein>
<dbReference type="AlphaFoldDB" id="A0AA88DCR6"/>
<accession>A0AA88DCR6</accession>
<dbReference type="InterPro" id="IPR029058">
    <property type="entry name" value="AB_hydrolase_fold"/>
</dbReference>
<dbReference type="EMBL" id="BTGU01000004">
    <property type="protein sequence ID" value="GMN33819.1"/>
    <property type="molecule type" value="Genomic_DNA"/>
</dbReference>
<dbReference type="Gene3D" id="3.40.50.1820">
    <property type="entry name" value="alpha/beta hydrolase"/>
    <property type="match status" value="1"/>
</dbReference>
<dbReference type="SUPFAM" id="SSF53474">
    <property type="entry name" value="alpha/beta-Hydrolases"/>
    <property type="match status" value="1"/>
</dbReference>
<proteinExistence type="predicted"/>
<gene>
    <name evidence="2" type="ORF">TIFTF001_004357</name>
</gene>
<dbReference type="Proteomes" id="UP001187192">
    <property type="component" value="Unassembled WGS sequence"/>
</dbReference>
<dbReference type="PANTHER" id="PTHR43139">
    <property type="entry name" value="SI:DKEY-122A22.2"/>
    <property type="match status" value="1"/>
</dbReference>
<evidence type="ECO:0000313" key="3">
    <source>
        <dbReference type="Proteomes" id="UP001187192"/>
    </source>
</evidence>
<reference evidence="2" key="1">
    <citation type="submission" date="2023-07" db="EMBL/GenBank/DDBJ databases">
        <title>draft genome sequence of fig (Ficus carica).</title>
        <authorList>
            <person name="Takahashi T."/>
            <person name="Nishimura K."/>
        </authorList>
    </citation>
    <scope>NUCLEOTIDE SEQUENCE</scope>
</reference>
<evidence type="ECO:0000313" key="2">
    <source>
        <dbReference type="EMBL" id="GMN33819.1"/>
    </source>
</evidence>
<dbReference type="Pfam" id="PF00561">
    <property type="entry name" value="Abhydrolase_1"/>
    <property type="match status" value="1"/>
</dbReference>
<evidence type="ECO:0000259" key="1">
    <source>
        <dbReference type="Pfam" id="PF00561"/>
    </source>
</evidence>
<organism evidence="2 3">
    <name type="scientific">Ficus carica</name>
    <name type="common">Common fig</name>
    <dbReference type="NCBI Taxonomy" id="3494"/>
    <lineage>
        <taxon>Eukaryota</taxon>
        <taxon>Viridiplantae</taxon>
        <taxon>Streptophyta</taxon>
        <taxon>Embryophyta</taxon>
        <taxon>Tracheophyta</taxon>
        <taxon>Spermatophyta</taxon>
        <taxon>Magnoliopsida</taxon>
        <taxon>eudicotyledons</taxon>
        <taxon>Gunneridae</taxon>
        <taxon>Pentapetalae</taxon>
        <taxon>rosids</taxon>
        <taxon>fabids</taxon>
        <taxon>Rosales</taxon>
        <taxon>Moraceae</taxon>
        <taxon>Ficeae</taxon>
        <taxon>Ficus</taxon>
    </lineage>
</organism>
<name>A0AA88DCR6_FICCA</name>